<gene>
    <name evidence="2" type="ORF">B1063H10.37</name>
    <name evidence="3" type="ORF">OSJNBb0005C03.11</name>
</gene>
<reference evidence="3" key="2">
    <citation type="submission" date="2002-09" db="EMBL/GenBank/DDBJ databases">
        <title>Oryza sativa nipponbare(GA3) genomic DNA, chromosome 8, BAC clone:OSJNBb0005C03.</title>
        <authorList>
            <person name="Sasaki T."/>
            <person name="Matsumoto T."/>
            <person name="Katayose Y."/>
        </authorList>
    </citation>
    <scope>NUCLEOTIDE SEQUENCE</scope>
</reference>
<accession>Q6YXE5</accession>
<keyword evidence="3" id="KW-0808">Transferase</keyword>
<dbReference type="Proteomes" id="UP000000763">
    <property type="component" value="Chromosome 8"/>
</dbReference>
<protein>
    <submittedName>
        <fullName evidence="3">Aminotransferase-like protein</fullName>
    </submittedName>
</protein>
<evidence type="ECO:0000256" key="1">
    <source>
        <dbReference type="SAM" id="MobiDB-lite"/>
    </source>
</evidence>
<evidence type="ECO:0000313" key="2">
    <source>
        <dbReference type="EMBL" id="BAC99681.1"/>
    </source>
</evidence>
<name>Q6YXE5_ORYSJ</name>
<dbReference type="EMBL" id="AP005095">
    <property type="protein sequence ID" value="BAC99681.1"/>
    <property type="molecule type" value="Genomic_DNA"/>
</dbReference>
<dbReference type="EMBL" id="AP005697">
    <property type="protein sequence ID" value="BAC99849.1"/>
    <property type="molecule type" value="Genomic_DNA"/>
</dbReference>
<feature type="region of interest" description="Disordered" evidence="1">
    <location>
        <begin position="432"/>
        <end position="454"/>
    </location>
</feature>
<proteinExistence type="predicted"/>
<organism evidence="3 4">
    <name type="scientific">Oryza sativa subsp. japonica</name>
    <name type="common">Rice</name>
    <dbReference type="NCBI Taxonomy" id="39947"/>
    <lineage>
        <taxon>Eukaryota</taxon>
        <taxon>Viridiplantae</taxon>
        <taxon>Streptophyta</taxon>
        <taxon>Embryophyta</taxon>
        <taxon>Tracheophyta</taxon>
        <taxon>Spermatophyta</taxon>
        <taxon>Magnoliopsida</taxon>
        <taxon>Liliopsida</taxon>
        <taxon>Poales</taxon>
        <taxon>Poaceae</taxon>
        <taxon>BOP clade</taxon>
        <taxon>Oryzoideae</taxon>
        <taxon>Oryzeae</taxon>
        <taxon>Oryzinae</taxon>
        <taxon>Oryza</taxon>
        <taxon>Oryza sativa</taxon>
    </lineage>
</organism>
<reference evidence="4" key="4">
    <citation type="journal article" date="2008" name="Nucleic Acids Res.">
        <title>The rice annotation project database (RAP-DB): 2008 update.</title>
        <authorList>
            <consortium name="The rice annotation project (RAP)"/>
        </authorList>
    </citation>
    <scope>GENOME REANNOTATION</scope>
    <source>
        <strain evidence="4">cv. Nipponbare</strain>
    </source>
</reference>
<reference evidence="4" key="3">
    <citation type="journal article" date="2005" name="Nature">
        <title>The map-based sequence of the rice genome.</title>
        <authorList>
            <consortium name="International rice genome sequencing project (IRGSP)"/>
            <person name="Matsumoto T."/>
            <person name="Wu J."/>
            <person name="Kanamori H."/>
            <person name="Katayose Y."/>
            <person name="Fujisawa M."/>
            <person name="Namiki N."/>
            <person name="Mizuno H."/>
            <person name="Yamamoto K."/>
            <person name="Antonio B.A."/>
            <person name="Baba T."/>
            <person name="Sakata K."/>
            <person name="Nagamura Y."/>
            <person name="Aoki H."/>
            <person name="Arikawa K."/>
            <person name="Arita K."/>
            <person name="Bito T."/>
            <person name="Chiden Y."/>
            <person name="Fujitsuka N."/>
            <person name="Fukunaka R."/>
            <person name="Hamada M."/>
            <person name="Harada C."/>
            <person name="Hayashi A."/>
            <person name="Hijishita S."/>
            <person name="Honda M."/>
            <person name="Hosokawa S."/>
            <person name="Ichikawa Y."/>
            <person name="Idonuma A."/>
            <person name="Iijima M."/>
            <person name="Ikeda M."/>
            <person name="Ikeno M."/>
            <person name="Ito K."/>
            <person name="Ito S."/>
            <person name="Ito T."/>
            <person name="Ito Y."/>
            <person name="Ito Y."/>
            <person name="Iwabuchi A."/>
            <person name="Kamiya K."/>
            <person name="Karasawa W."/>
            <person name="Kurita K."/>
            <person name="Katagiri S."/>
            <person name="Kikuta A."/>
            <person name="Kobayashi H."/>
            <person name="Kobayashi N."/>
            <person name="Machita K."/>
            <person name="Maehara T."/>
            <person name="Masukawa M."/>
            <person name="Mizubayashi T."/>
            <person name="Mukai Y."/>
            <person name="Nagasaki H."/>
            <person name="Nagata Y."/>
            <person name="Naito S."/>
            <person name="Nakashima M."/>
            <person name="Nakama Y."/>
            <person name="Nakamichi Y."/>
            <person name="Nakamura M."/>
            <person name="Meguro A."/>
            <person name="Negishi M."/>
            <person name="Ohta I."/>
            <person name="Ohta T."/>
            <person name="Okamoto M."/>
            <person name="Ono N."/>
            <person name="Saji S."/>
            <person name="Sakaguchi M."/>
            <person name="Sakai K."/>
            <person name="Shibata M."/>
            <person name="Shimokawa T."/>
            <person name="Song J."/>
            <person name="Takazaki Y."/>
            <person name="Terasawa K."/>
            <person name="Tsugane M."/>
            <person name="Tsuji K."/>
            <person name="Ueda S."/>
            <person name="Waki K."/>
            <person name="Yamagata H."/>
            <person name="Yamamoto M."/>
            <person name="Yamamoto S."/>
            <person name="Yamane H."/>
            <person name="Yoshiki S."/>
            <person name="Yoshihara R."/>
            <person name="Yukawa K."/>
            <person name="Zhong H."/>
            <person name="Yano M."/>
            <person name="Yuan Q."/>
            <person name="Ouyang S."/>
            <person name="Liu J."/>
            <person name="Jones K.M."/>
            <person name="Gansberger K."/>
            <person name="Moffat K."/>
            <person name="Hill J."/>
            <person name="Bera J."/>
            <person name="Fadrosh D."/>
            <person name="Jin S."/>
            <person name="Johri S."/>
            <person name="Kim M."/>
            <person name="Overton L."/>
            <person name="Reardon M."/>
            <person name="Tsitrin T."/>
            <person name="Vuong H."/>
            <person name="Weaver B."/>
            <person name="Ciecko A."/>
            <person name="Tallon L."/>
            <person name="Jackson J."/>
            <person name="Pai G."/>
            <person name="Aken S.V."/>
            <person name="Utterback T."/>
            <person name="Reidmuller S."/>
            <person name="Feldblyum T."/>
            <person name="Hsiao J."/>
            <person name="Zismann V."/>
            <person name="Iobst S."/>
            <person name="de Vazeille A.R."/>
            <person name="Buell C.R."/>
            <person name="Ying K."/>
            <person name="Li Y."/>
            <person name="Lu T."/>
            <person name="Huang Y."/>
            <person name="Zhao Q."/>
            <person name="Feng Q."/>
            <person name="Zhang L."/>
            <person name="Zhu J."/>
            <person name="Weng Q."/>
            <person name="Mu J."/>
            <person name="Lu Y."/>
            <person name="Fan D."/>
            <person name="Liu Y."/>
            <person name="Guan J."/>
            <person name="Zhang Y."/>
            <person name="Yu S."/>
            <person name="Liu X."/>
            <person name="Zhang Y."/>
            <person name="Hong G."/>
            <person name="Han B."/>
            <person name="Choisne N."/>
            <person name="Demange N."/>
            <person name="Orjeda G."/>
            <person name="Samain S."/>
            <person name="Cattolico L."/>
            <person name="Pelletier E."/>
            <person name="Couloux A."/>
            <person name="Segurens B."/>
            <person name="Wincker P."/>
            <person name="D'Hont A."/>
            <person name="Scarpelli C."/>
            <person name="Weissenbach J."/>
            <person name="Salanoubat M."/>
            <person name="Quetier F."/>
            <person name="Yu Y."/>
            <person name="Kim H.R."/>
            <person name="Rambo T."/>
            <person name="Currie J."/>
            <person name="Collura K."/>
            <person name="Luo M."/>
            <person name="Yang T."/>
            <person name="Ammiraju J.S.S."/>
            <person name="Engler F."/>
            <person name="Soderlund C."/>
            <person name="Wing R.A."/>
            <person name="Palmer L.E."/>
            <person name="de la Bastide M."/>
            <person name="Spiegel L."/>
            <person name="Nascimento L."/>
            <person name="Zutavern T."/>
            <person name="O'Shaughnessy A."/>
            <person name="Dike S."/>
            <person name="Dedhia N."/>
            <person name="Preston R."/>
            <person name="Balija V."/>
            <person name="McCombie W.R."/>
            <person name="Chow T."/>
            <person name="Chen H."/>
            <person name="Chung M."/>
            <person name="Chen C."/>
            <person name="Shaw J."/>
            <person name="Wu H."/>
            <person name="Hsiao K."/>
            <person name="Chao Y."/>
            <person name="Chu M."/>
            <person name="Cheng C."/>
            <person name="Hour A."/>
            <person name="Lee P."/>
            <person name="Lin S."/>
            <person name="Lin Y."/>
            <person name="Liou J."/>
            <person name="Liu S."/>
            <person name="Hsing Y."/>
            <person name="Raghuvanshi S."/>
            <person name="Mohanty A."/>
            <person name="Bharti A.K."/>
            <person name="Gaur A."/>
            <person name="Gupta V."/>
            <person name="Kumar D."/>
            <person name="Ravi V."/>
            <person name="Vij S."/>
            <person name="Kapur A."/>
            <person name="Khurana P."/>
            <person name="Khurana P."/>
            <person name="Khurana J.P."/>
            <person name="Tyagi A.K."/>
            <person name="Gaikwad K."/>
            <person name="Singh A."/>
            <person name="Dalal V."/>
            <person name="Srivastava S."/>
            <person name="Dixit A."/>
            <person name="Pal A.K."/>
            <person name="Ghazi I.A."/>
            <person name="Yadav M."/>
            <person name="Pandit A."/>
            <person name="Bhargava A."/>
            <person name="Sureshbabu K."/>
            <person name="Batra K."/>
            <person name="Sharma T.R."/>
            <person name="Mohapatra T."/>
            <person name="Singh N.K."/>
            <person name="Messing J."/>
            <person name="Nelson A.B."/>
            <person name="Fuks G."/>
            <person name="Kavchok S."/>
            <person name="Keizer G."/>
            <person name="Linton E."/>
            <person name="Llaca V."/>
            <person name="Song R."/>
            <person name="Tanyolac B."/>
            <person name="Young S."/>
            <person name="Ho-Il K."/>
            <person name="Hahn J.H."/>
            <person name="Sangsakoo G."/>
            <person name="Vanavichit A."/>
            <person name="de Mattos Luiz.A.T."/>
            <person name="Zimmer P.D."/>
            <person name="Malone G."/>
            <person name="Dellagostin O."/>
            <person name="de Oliveira A.C."/>
            <person name="Bevan M."/>
            <person name="Bancroft I."/>
            <person name="Minx P."/>
            <person name="Cordum H."/>
            <person name="Wilson R."/>
            <person name="Cheng Z."/>
            <person name="Jin W."/>
            <person name="Jiang J."/>
            <person name="Leong S.A."/>
            <person name="Iwama H."/>
            <person name="Gojobori T."/>
            <person name="Itoh T."/>
            <person name="Niimura Y."/>
            <person name="Fujii Y."/>
            <person name="Habara T."/>
            <person name="Sakai H."/>
            <person name="Sato Y."/>
            <person name="Wilson G."/>
            <person name="Kumar K."/>
            <person name="McCouch S."/>
            <person name="Juretic N."/>
            <person name="Hoen D."/>
            <person name="Wright S."/>
            <person name="Bruskiewich R."/>
            <person name="Bureau T."/>
            <person name="Miyao A."/>
            <person name="Hirochika H."/>
            <person name="Nishikawa T."/>
            <person name="Kadowaki K."/>
            <person name="Sugiura M."/>
            <person name="Burr B."/>
            <person name="Sasaki T."/>
        </authorList>
    </citation>
    <scope>NUCLEOTIDE SEQUENCE [LARGE SCALE GENOMIC DNA]</scope>
    <source>
        <strain evidence="4">cv. Nipponbare</strain>
    </source>
</reference>
<reference evidence="2" key="1">
    <citation type="submission" date="2002-04" db="EMBL/GenBank/DDBJ databases">
        <title>Oryza sativa nipponbare(GA3) genomic DNA, chromosome 8, BAC clone:B1063H10.</title>
        <authorList>
            <person name="Sasaki T."/>
            <person name="Matsumoto T."/>
            <person name="Katayose Y."/>
        </authorList>
    </citation>
    <scope>NUCLEOTIDE SEQUENCE</scope>
</reference>
<dbReference type="AlphaFoldDB" id="Q6YXE5"/>
<dbReference type="GO" id="GO:0008483">
    <property type="term" value="F:transaminase activity"/>
    <property type="evidence" value="ECO:0007669"/>
    <property type="project" value="UniProtKB-KW"/>
</dbReference>
<sequence length="454" mass="51374">MMSSSASPSAAPSAEYAEHFSNLVAIPSLSHENHYFLGPVGNPDPTEFIIGETNRIPFRLSNPDLGHWKKTFKSWPSLEKTSPEKSWITWFKRMADDPTLIDIIMITGLDVTSSANPMSLNTKNQYDFKTKSIGGWSGYVAAYMGQGSVTPREHVAFLLMWLEKFLFCGSSYGPTTNWQFVAETLEAKKQFPLGKILLGYLYQMLNNALAKLAVGSVVRAEAEFPRLEPIIEDDEERTHRRCMSYGEYASTPADARAKLSAELLKDWLCSFYEGFQKDARVWFPYEDSADLELPSDFRFEDINHETFQTSREVFTAAISPCILPVGIHQGRNIQASYEFYHPMSSARQLGMGQLPIGLFFTDKIQCQGEISSTLMMDRLLHLPGPPLGSIENIELAMFRSKNFDRWCGEWKLYLFHQPASMYMTDLFPDVVPQTTESSPPRQSNSGRDITYAQA</sequence>
<evidence type="ECO:0000313" key="3">
    <source>
        <dbReference type="EMBL" id="BAC99849.1"/>
    </source>
</evidence>
<keyword evidence="3" id="KW-0032">Aminotransferase</keyword>
<evidence type="ECO:0000313" key="4">
    <source>
        <dbReference type="Proteomes" id="UP000000763"/>
    </source>
</evidence>